<organism evidence="3 4">
    <name type="scientific">Necator americanus</name>
    <name type="common">Human hookworm</name>
    <dbReference type="NCBI Taxonomy" id="51031"/>
    <lineage>
        <taxon>Eukaryota</taxon>
        <taxon>Metazoa</taxon>
        <taxon>Ecdysozoa</taxon>
        <taxon>Nematoda</taxon>
        <taxon>Chromadorea</taxon>
        <taxon>Rhabditida</taxon>
        <taxon>Rhabditina</taxon>
        <taxon>Rhabditomorpha</taxon>
        <taxon>Strongyloidea</taxon>
        <taxon>Ancylostomatidae</taxon>
        <taxon>Bunostominae</taxon>
        <taxon>Necator</taxon>
    </lineage>
</organism>
<feature type="compositionally biased region" description="Basic and acidic residues" evidence="1">
    <location>
        <begin position="307"/>
        <end position="317"/>
    </location>
</feature>
<feature type="compositionally biased region" description="Low complexity" evidence="1">
    <location>
        <begin position="441"/>
        <end position="452"/>
    </location>
</feature>
<name>A0ABR1CKL2_NECAM</name>
<feature type="compositionally biased region" description="Low complexity" evidence="1">
    <location>
        <begin position="389"/>
        <end position="398"/>
    </location>
</feature>
<protein>
    <recommendedName>
        <fullName evidence="2">MIF4G domain-containing protein</fullName>
    </recommendedName>
</protein>
<feature type="compositionally biased region" description="Low complexity" evidence="1">
    <location>
        <begin position="272"/>
        <end position="289"/>
    </location>
</feature>
<evidence type="ECO:0000313" key="3">
    <source>
        <dbReference type="EMBL" id="KAK6738485.1"/>
    </source>
</evidence>
<keyword evidence="4" id="KW-1185">Reference proteome</keyword>
<proteinExistence type="predicted"/>
<dbReference type="EMBL" id="JAVFWL010000002">
    <property type="protein sequence ID" value="KAK6738485.1"/>
    <property type="molecule type" value="Genomic_DNA"/>
</dbReference>
<feature type="compositionally biased region" description="Low complexity" evidence="1">
    <location>
        <begin position="417"/>
        <end position="426"/>
    </location>
</feature>
<feature type="compositionally biased region" description="Polar residues" evidence="1">
    <location>
        <begin position="952"/>
        <end position="963"/>
    </location>
</feature>
<accession>A0ABR1CKL2</accession>
<evidence type="ECO:0000259" key="2">
    <source>
        <dbReference type="SMART" id="SM00543"/>
    </source>
</evidence>
<feature type="region of interest" description="Disordered" evidence="1">
    <location>
        <begin position="536"/>
        <end position="591"/>
    </location>
</feature>
<dbReference type="Gene3D" id="1.25.40.180">
    <property type="match status" value="1"/>
</dbReference>
<reference evidence="3 4" key="1">
    <citation type="submission" date="2023-08" db="EMBL/GenBank/DDBJ databases">
        <title>A Necator americanus chromosomal reference genome.</title>
        <authorList>
            <person name="Ilik V."/>
            <person name="Petrzelkova K.J."/>
            <person name="Pardy F."/>
            <person name="Fuh T."/>
            <person name="Niatou-Singa F.S."/>
            <person name="Gouil Q."/>
            <person name="Baker L."/>
            <person name="Ritchie M.E."/>
            <person name="Jex A.R."/>
            <person name="Gazzola D."/>
            <person name="Li H."/>
            <person name="Toshio Fujiwara R."/>
            <person name="Zhan B."/>
            <person name="Aroian R.V."/>
            <person name="Pafco B."/>
            <person name="Schwarz E.M."/>
        </authorList>
    </citation>
    <scope>NUCLEOTIDE SEQUENCE [LARGE SCALE GENOMIC DNA]</scope>
    <source>
        <strain evidence="3 4">Aroian</strain>
        <tissue evidence="3">Whole animal</tissue>
    </source>
</reference>
<sequence>MLYELSDAMRGRWHGAEKFTTVFRTGPNGSIEFDFSAIPSTRCLFDLVSQTYIMSSAISRERGKSKPYTQDALNVGASHHAGAASMPMGAPQPSFATPTIQNIPAPQQEYDMTSPTMCLPVGTTIHPMGYGMSFLQHGGHYVARPGNAPPTHMRAQPPQQYYQPQQMYVQQQQFFPGPQYRQPGMDYDPHAATMSTMYMGQQITHPAPIPMQAPPQQIQQQRNKSARADAASEAKKDDTKGRKDIDETEQKKSEVMRQFTRQLQERNEMDQAESAAAATSTPSSTKSNSVPPEPPAEAASSSPPPTEETKPIEKEPTPEVPEPPTEEPAPEAKPAEKEAEPTSDEPALAVESVADVVVEDSEAAAEHPEPSTTAEEEITPPVEEEENAHSSAAATPELPTEEPEDESTKSELAPPETVTSATTVTTDQPSVADIEPEESSVDAVDTPDAPTPDTEEEERRKAEEEEERRRLRETELDAQLQLLEANPAEVDKENLIYGRAFLYCVRDIEKEFKRCPCPLSHDKIVQLGIDLNSMPKGSDNKKQHNFIPPWMNPSRQSNKPSNRPYGGRYSHNDHRGGKGGGNKKFPPSARPSIERNIERAIPLHKAEHAWKAEKIRPEDLEKEEARVKLLLKNVRSLMNKITPTTKDELIREFLSYNVSSSQEQLTSVINIIFDKAVEEPKFCPIYAEVCKQQVDKELKENSKLSLCRNALLNRAQETFVNKTWEEERNVKVKAIDDEEDPKKKLQMQLDLQEADNKFRRRKFGNITFIGQLYRQSLLSTKIVQWCLFDLIKHSHRNPDTGKLPEPPFDEESLQCAIQLIESLGKQLDMSTPEFNGKEYLDQTLKHLECISGMCTNKIRFMIMNVIELRQNRWIPRKGVDQGPKKIAEIHNEIKREQMENQLQRDQYDRKLRTGGSTSQHGRNPPVARNSLDNRFGGGAKGGDRRSIAASKAKQTPSSVQPKSVSLLLKGDNSLGGARKTWHQGSGGGGNSSTTETAKAGWQKPGREEAQRKNSGVDERAASLAAAKTICSGKTESTPETDSEEVKALREEKYQKIGKEVGAVLESYDEGDMKLEECVEDITKIVNSEKYGCPSVNEVFYRFTEYAVEKVRKPQLPKLGHMLCLALQTPETKQEALAGMARYCALAVEAEMWMDIPDIWCKLADLLVNAVYCDPNLTSGSRPSFKDFTNVFIEASKDDRKDKSFELLVISLRRMTEMNAKVDAHDHATMSSFVYQDEVLPSLQNIDRVKLDNALRACRPEVPGFEDLYAVLHHH</sequence>
<gene>
    <name evidence="3" type="primary">Necator_chrII.g8325</name>
    <name evidence="3" type="ORF">RB195_020531</name>
</gene>
<feature type="compositionally biased region" description="Basic and acidic residues" evidence="1">
    <location>
        <begin position="457"/>
        <end position="472"/>
    </location>
</feature>
<dbReference type="Proteomes" id="UP001303046">
    <property type="component" value="Unassembled WGS sequence"/>
</dbReference>
<feature type="compositionally biased region" description="Acidic residues" evidence="1">
    <location>
        <begin position="374"/>
        <end position="386"/>
    </location>
</feature>
<feature type="compositionally biased region" description="Basic and acidic residues" evidence="1">
    <location>
        <begin position="226"/>
        <end position="255"/>
    </location>
</feature>
<evidence type="ECO:0000313" key="4">
    <source>
        <dbReference type="Proteomes" id="UP001303046"/>
    </source>
</evidence>
<comment type="caution">
    <text evidence="3">The sequence shown here is derived from an EMBL/GenBank/DDBJ whole genome shotgun (WGS) entry which is preliminary data.</text>
</comment>
<dbReference type="InterPro" id="IPR003890">
    <property type="entry name" value="MIF4G-like_typ-3"/>
</dbReference>
<dbReference type="PANTHER" id="PTHR23253">
    <property type="entry name" value="EUKARYOTIC TRANSLATION INITIATION FACTOR 4 GAMMA"/>
    <property type="match status" value="1"/>
</dbReference>
<dbReference type="Pfam" id="PF02854">
    <property type="entry name" value="MIF4G"/>
    <property type="match status" value="1"/>
</dbReference>
<feature type="region of interest" description="Disordered" evidence="1">
    <location>
        <begin position="911"/>
        <end position="1018"/>
    </location>
</feature>
<evidence type="ECO:0000256" key="1">
    <source>
        <dbReference type="SAM" id="MobiDB-lite"/>
    </source>
</evidence>
<dbReference type="InterPro" id="IPR016024">
    <property type="entry name" value="ARM-type_fold"/>
</dbReference>
<feature type="domain" description="MIF4G" evidence="2">
    <location>
        <begin position="631"/>
        <end position="872"/>
    </location>
</feature>
<dbReference type="PANTHER" id="PTHR23253:SF78">
    <property type="entry name" value="EUKARYOTIC TRANSLATION INITIATION FACTOR 4G1, ISOFORM B-RELATED"/>
    <property type="match status" value="1"/>
</dbReference>
<feature type="compositionally biased region" description="Basic and acidic residues" evidence="1">
    <location>
        <begin position="1004"/>
        <end position="1018"/>
    </location>
</feature>
<dbReference type="SUPFAM" id="SSF48371">
    <property type="entry name" value="ARM repeat"/>
    <property type="match status" value="1"/>
</dbReference>
<dbReference type="SMART" id="SM00543">
    <property type="entry name" value="MIF4G"/>
    <property type="match status" value="1"/>
</dbReference>
<feature type="region of interest" description="Disordered" evidence="1">
    <location>
        <begin position="205"/>
        <end position="472"/>
    </location>
</feature>